<organism evidence="1 2">
    <name type="scientific">Paramuricea clavata</name>
    <name type="common">Red gorgonian</name>
    <name type="synonym">Violescent sea-whip</name>
    <dbReference type="NCBI Taxonomy" id="317549"/>
    <lineage>
        <taxon>Eukaryota</taxon>
        <taxon>Metazoa</taxon>
        <taxon>Cnidaria</taxon>
        <taxon>Anthozoa</taxon>
        <taxon>Octocorallia</taxon>
        <taxon>Malacalcyonacea</taxon>
        <taxon>Plexauridae</taxon>
        <taxon>Paramuricea</taxon>
    </lineage>
</organism>
<protein>
    <submittedName>
        <fullName evidence="1">Uncharacterized protein</fullName>
    </submittedName>
</protein>
<gene>
    <name evidence="1" type="ORF">PACLA_8A056137</name>
</gene>
<dbReference type="EMBL" id="CACRXK020002869">
    <property type="protein sequence ID" value="CAB3996437.1"/>
    <property type="molecule type" value="Genomic_DNA"/>
</dbReference>
<feature type="non-terminal residue" evidence="1">
    <location>
        <position position="122"/>
    </location>
</feature>
<dbReference type="AlphaFoldDB" id="A0A6S7HR92"/>
<evidence type="ECO:0000313" key="2">
    <source>
        <dbReference type="Proteomes" id="UP001152795"/>
    </source>
</evidence>
<keyword evidence="2" id="KW-1185">Reference proteome</keyword>
<evidence type="ECO:0000313" key="1">
    <source>
        <dbReference type="EMBL" id="CAB3996437.1"/>
    </source>
</evidence>
<comment type="caution">
    <text evidence="1">The sequence shown here is derived from an EMBL/GenBank/DDBJ whole genome shotgun (WGS) entry which is preliminary data.</text>
</comment>
<sequence length="122" mass="14271">MCEKLMMRISTRFPLPVLIIGFVFVFTLAVLWLRRMGQDTTYKSGQSDNVETLLNLNYKDINEVSRNCIGEDVTLDNFHELLSRWSKTRTFACRSAYALFSRLFYFRKSDTDVVLSETFSKT</sequence>
<reference evidence="1" key="1">
    <citation type="submission" date="2020-04" db="EMBL/GenBank/DDBJ databases">
        <authorList>
            <person name="Alioto T."/>
            <person name="Alioto T."/>
            <person name="Gomez Garrido J."/>
        </authorList>
    </citation>
    <scope>NUCLEOTIDE SEQUENCE</scope>
    <source>
        <strain evidence="1">A484AB</strain>
    </source>
</reference>
<accession>A0A6S7HR92</accession>
<dbReference type="Proteomes" id="UP001152795">
    <property type="component" value="Unassembled WGS sequence"/>
</dbReference>
<name>A0A6S7HR92_PARCT</name>
<proteinExistence type="predicted"/>